<dbReference type="Gene3D" id="3.40.50.1970">
    <property type="match status" value="1"/>
</dbReference>
<dbReference type="InterPro" id="IPR056798">
    <property type="entry name" value="ADH_Fe_C"/>
</dbReference>
<name>A0A1P8MS94_9RHOB</name>
<evidence type="ECO:0000256" key="3">
    <source>
        <dbReference type="ARBA" id="ARBA00023002"/>
    </source>
</evidence>
<dbReference type="FunFam" id="3.40.50.1970:FF:000003">
    <property type="entry name" value="Alcohol dehydrogenase, iron-containing"/>
    <property type="match status" value="1"/>
</dbReference>
<comment type="similarity">
    <text evidence="2">Belongs to the iron-containing alcohol dehydrogenase family.</text>
</comment>
<comment type="catalytic activity">
    <reaction evidence="5">
        <text>a primary alcohol + NAD(+) = an aldehyde + NADH + H(+)</text>
        <dbReference type="Rhea" id="RHEA:10736"/>
        <dbReference type="ChEBI" id="CHEBI:15378"/>
        <dbReference type="ChEBI" id="CHEBI:15734"/>
        <dbReference type="ChEBI" id="CHEBI:17478"/>
        <dbReference type="ChEBI" id="CHEBI:57540"/>
        <dbReference type="ChEBI" id="CHEBI:57945"/>
        <dbReference type="EC" id="1.1.1.1"/>
    </reaction>
</comment>
<dbReference type="GO" id="GO:0046872">
    <property type="term" value="F:metal ion binding"/>
    <property type="evidence" value="ECO:0007669"/>
    <property type="project" value="InterPro"/>
</dbReference>
<dbReference type="PANTHER" id="PTHR11496:SF102">
    <property type="entry name" value="ALCOHOL DEHYDROGENASE 4"/>
    <property type="match status" value="1"/>
</dbReference>
<dbReference type="RefSeq" id="WP_076626749.1">
    <property type="nucleotide sequence ID" value="NZ_CP019312.1"/>
</dbReference>
<dbReference type="InterPro" id="IPR018211">
    <property type="entry name" value="ADH_Fe_CS"/>
</dbReference>
<gene>
    <name evidence="8" type="ORF">BWR18_03630</name>
</gene>
<dbReference type="InterPro" id="IPR039697">
    <property type="entry name" value="Alcohol_dehydrogenase_Fe"/>
</dbReference>
<dbReference type="Gene3D" id="1.20.1090.10">
    <property type="entry name" value="Dehydroquinate synthase-like - alpha domain"/>
    <property type="match status" value="1"/>
</dbReference>
<dbReference type="Pfam" id="PF25137">
    <property type="entry name" value="ADH_Fe_C"/>
    <property type="match status" value="1"/>
</dbReference>
<dbReference type="PANTHER" id="PTHR11496">
    <property type="entry name" value="ALCOHOL DEHYDROGENASE"/>
    <property type="match status" value="1"/>
</dbReference>
<dbReference type="AlphaFoldDB" id="A0A1P8MS94"/>
<dbReference type="Proteomes" id="UP000186336">
    <property type="component" value="Chromosome"/>
</dbReference>
<dbReference type="Pfam" id="PF00465">
    <property type="entry name" value="Fe-ADH"/>
    <property type="match status" value="1"/>
</dbReference>
<keyword evidence="9" id="KW-1185">Reference proteome</keyword>
<dbReference type="GO" id="GO:0004022">
    <property type="term" value="F:alcohol dehydrogenase (NAD+) activity"/>
    <property type="evidence" value="ECO:0007669"/>
    <property type="project" value="UniProtKB-EC"/>
</dbReference>
<evidence type="ECO:0000313" key="8">
    <source>
        <dbReference type="EMBL" id="APX10882.1"/>
    </source>
</evidence>
<evidence type="ECO:0000256" key="5">
    <source>
        <dbReference type="ARBA" id="ARBA00049243"/>
    </source>
</evidence>
<sequence length="389" mass="40091">MQHFNMGQVPPVTFGAGRMTKVPRIVASLGGGPVLIIADAILAELGVTERLTQHLGAKGVSFELAADVSGEPKETLIDNLCVRAREMDAAVVIGLGGGAAMDAAKLVAAIARSGQPAQDFALAARPLPANGIPAIAIPTTAGTGSEVTRTSVISKADGWKTWFWGEDLMFAQAVLDPELTLSLPAHLTAWTGIDAVAHALEGATARNTSPAGQLYGLEALRLLSDALPRAVADGSDLQARGQVLWASMVAGLALHNCNTHMGHNISHALGSLVRVHHGLATGLALEASLPWLVVRPDGAENYAKAAQALGGAASAEVLPDAFSKLMRACKIQPELPPDCTSVTPQALSAEMQNAANIGMAKNAACPVVDADFDEIAGLMLRMPVAATVA</sequence>
<dbReference type="PROSITE" id="PS00913">
    <property type="entry name" value="ADH_IRON_1"/>
    <property type="match status" value="1"/>
</dbReference>
<evidence type="ECO:0000256" key="4">
    <source>
        <dbReference type="ARBA" id="ARBA00023027"/>
    </source>
</evidence>
<evidence type="ECO:0000256" key="1">
    <source>
        <dbReference type="ARBA" id="ARBA00001962"/>
    </source>
</evidence>
<comment type="cofactor">
    <cofactor evidence="1">
        <name>Fe cation</name>
        <dbReference type="ChEBI" id="CHEBI:24875"/>
    </cofactor>
</comment>
<organism evidence="8 9">
    <name type="scientific">Tateyamaria omphalii</name>
    <dbReference type="NCBI Taxonomy" id="299262"/>
    <lineage>
        <taxon>Bacteria</taxon>
        <taxon>Pseudomonadati</taxon>
        <taxon>Pseudomonadota</taxon>
        <taxon>Alphaproteobacteria</taxon>
        <taxon>Rhodobacterales</taxon>
        <taxon>Roseobacteraceae</taxon>
        <taxon>Tateyamaria</taxon>
    </lineage>
</organism>
<evidence type="ECO:0000259" key="6">
    <source>
        <dbReference type="Pfam" id="PF00465"/>
    </source>
</evidence>
<feature type="domain" description="Fe-containing alcohol dehydrogenase-like C-terminal" evidence="7">
    <location>
        <begin position="188"/>
        <end position="335"/>
    </location>
</feature>
<accession>A0A1P8MS94</accession>
<keyword evidence="4" id="KW-0520">NAD</keyword>
<protein>
    <submittedName>
        <fullName evidence="8">Uncharacterized protein</fullName>
    </submittedName>
</protein>
<feature type="domain" description="Alcohol dehydrogenase iron-type/glycerol dehydrogenase GldA" evidence="6">
    <location>
        <begin position="12"/>
        <end position="177"/>
    </location>
</feature>
<dbReference type="SUPFAM" id="SSF56796">
    <property type="entry name" value="Dehydroquinate synthase-like"/>
    <property type="match status" value="1"/>
</dbReference>
<proteinExistence type="inferred from homology"/>
<evidence type="ECO:0000313" key="9">
    <source>
        <dbReference type="Proteomes" id="UP000186336"/>
    </source>
</evidence>
<dbReference type="KEGG" id="tom:BWR18_03630"/>
<dbReference type="EMBL" id="CP019312">
    <property type="protein sequence ID" value="APX10882.1"/>
    <property type="molecule type" value="Genomic_DNA"/>
</dbReference>
<dbReference type="STRING" id="299262.BWR18_03630"/>
<keyword evidence="3" id="KW-0560">Oxidoreductase</keyword>
<evidence type="ECO:0000256" key="2">
    <source>
        <dbReference type="ARBA" id="ARBA00007358"/>
    </source>
</evidence>
<evidence type="ECO:0000259" key="7">
    <source>
        <dbReference type="Pfam" id="PF25137"/>
    </source>
</evidence>
<dbReference type="InterPro" id="IPR001670">
    <property type="entry name" value="ADH_Fe/GldA"/>
</dbReference>
<reference evidence="8 9" key="1">
    <citation type="submission" date="2017-01" db="EMBL/GenBank/DDBJ databases">
        <title>Complete genome of Tateyamaria omphalii DOK1-4 isolated from seawater in Dokdo.</title>
        <authorList>
            <person name="Kim J.H."/>
            <person name="Chi W.-J."/>
        </authorList>
    </citation>
    <scope>NUCLEOTIDE SEQUENCE [LARGE SCALE GENOMIC DNA]</scope>
    <source>
        <strain evidence="8 9">DOK1-4</strain>
    </source>
</reference>